<sequence>MGGVLGLKSSILSVVPVKFPFANKLLKASLLKFVSERSGPTVNHPCLRVLSLPNKYNLLLPKQKCSIILKISSGLSAQPSSGSSEIIKSISILNLMH</sequence>
<evidence type="ECO:0000313" key="2">
    <source>
        <dbReference type="Proteomes" id="UP000276133"/>
    </source>
</evidence>
<comment type="caution">
    <text evidence="1">The sequence shown here is derived from an EMBL/GenBank/DDBJ whole genome shotgun (WGS) entry which is preliminary data.</text>
</comment>
<gene>
    <name evidence="1" type="ORF">BpHYR1_011820</name>
</gene>
<dbReference type="Proteomes" id="UP000276133">
    <property type="component" value="Unassembled WGS sequence"/>
</dbReference>
<organism evidence="1 2">
    <name type="scientific">Brachionus plicatilis</name>
    <name type="common">Marine rotifer</name>
    <name type="synonym">Brachionus muelleri</name>
    <dbReference type="NCBI Taxonomy" id="10195"/>
    <lineage>
        <taxon>Eukaryota</taxon>
        <taxon>Metazoa</taxon>
        <taxon>Spiralia</taxon>
        <taxon>Gnathifera</taxon>
        <taxon>Rotifera</taxon>
        <taxon>Eurotatoria</taxon>
        <taxon>Monogononta</taxon>
        <taxon>Pseudotrocha</taxon>
        <taxon>Ploima</taxon>
        <taxon>Brachionidae</taxon>
        <taxon>Brachionus</taxon>
    </lineage>
</organism>
<evidence type="ECO:0000313" key="1">
    <source>
        <dbReference type="EMBL" id="RNA27743.1"/>
    </source>
</evidence>
<proteinExistence type="predicted"/>
<dbReference type="AlphaFoldDB" id="A0A3M7RVY0"/>
<reference evidence="1 2" key="1">
    <citation type="journal article" date="2018" name="Sci. Rep.">
        <title>Genomic signatures of local adaptation to the degree of environmental predictability in rotifers.</title>
        <authorList>
            <person name="Franch-Gras L."/>
            <person name="Hahn C."/>
            <person name="Garcia-Roger E.M."/>
            <person name="Carmona M.J."/>
            <person name="Serra M."/>
            <person name="Gomez A."/>
        </authorList>
    </citation>
    <scope>NUCLEOTIDE SEQUENCE [LARGE SCALE GENOMIC DNA]</scope>
    <source>
        <strain evidence="1">HYR1</strain>
    </source>
</reference>
<keyword evidence="2" id="KW-1185">Reference proteome</keyword>
<accession>A0A3M7RVY0</accession>
<name>A0A3M7RVY0_BRAPC</name>
<dbReference type="EMBL" id="REGN01002500">
    <property type="protein sequence ID" value="RNA27743.1"/>
    <property type="molecule type" value="Genomic_DNA"/>
</dbReference>
<protein>
    <submittedName>
        <fullName evidence="1">Uncharacterized protein</fullName>
    </submittedName>
</protein>